<evidence type="ECO:0000313" key="3">
    <source>
        <dbReference type="Proteomes" id="UP000318437"/>
    </source>
</evidence>
<feature type="chain" id="PRO_5022846263" description="PEP-CTERM protein-sorting domain-containing protein" evidence="1">
    <location>
        <begin position="27"/>
        <end position="275"/>
    </location>
</feature>
<protein>
    <recommendedName>
        <fullName evidence="4">PEP-CTERM protein-sorting domain-containing protein</fullName>
    </recommendedName>
</protein>
<name>A0A5C6D5M5_9BACT</name>
<gene>
    <name evidence="2" type="ORF">Pla144_09850</name>
</gene>
<dbReference type="Proteomes" id="UP000318437">
    <property type="component" value="Unassembled WGS sequence"/>
</dbReference>
<accession>A0A5C6D5M5</accession>
<proteinExistence type="predicted"/>
<dbReference type="OrthoDB" id="269372at2"/>
<comment type="caution">
    <text evidence="2">The sequence shown here is derived from an EMBL/GenBank/DDBJ whole genome shotgun (WGS) entry which is preliminary data.</text>
</comment>
<dbReference type="RefSeq" id="WP_146448198.1">
    <property type="nucleotide sequence ID" value="NZ_SJPS01000001.1"/>
</dbReference>
<feature type="signal peptide" evidence="1">
    <location>
        <begin position="1"/>
        <end position="26"/>
    </location>
</feature>
<dbReference type="EMBL" id="SJPS01000001">
    <property type="protein sequence ID" value="TWU30199.1"/>
    <property type="molecule type" value="Genomic_DNA"/>
</dbReference>
<evidence type="ECO:0008006" key="4">
    <source>
        <dbReference type="Google" id="ProtNLM"/>
    </source>
</evidence>
<organism evidence="2 3">
    <name type="scientific">Bythopirellula polymerisocia</name>
    <dbReference type="NCBI Taxonomy" id="2528003"/>
    <lineage>
        <taxon>Bacteria</taxon>
        <taxon>Pseudomonadati</taxon>
        <taxon>Planctomycetota</taxon>
        <taxon>Planctomycetia</taxon>
        <taxon>Pirellulales</taxon>
        <taxon>Lacipirellulaceae</taxon>
        <taxon>Bythopirellula</taxon>
    </lineage>
</organism>
<dbReference type="PROSITE" id="PS00018">
    <property type="entry name" value="EF_HAND_1"/>
    <property type="match status" value="1"/>
</dbReference>
<sequence length="275" mass="29428" precursor="true">MRPKTYLANLLATLNFVSFCLQPGFADPPDLLRSYRFVPRLSTLHQTGGFAGFDFRLPIFGDYDFITGYRGGEGPIPSLDPYAQFANVAAQAGHPASASIFPAVDIDQALNLSGLDGKPIFHGPDGLTVYHFSGDDGSGDFPAKVNLHVATLGRWMFMRGGTTPPCCDFFQYDIKAISRQNPYGDFDGDGDVGAADLATWQTGLDEAGKSLSGRDFLTWQRSYGEIAPSIGDFDAMLDAALVASSSSVLSSIPEPASLVLLVGFAVCLGTGRRFS</sequence>
<dbReference type="AlphaFoldDB" id="A0A5C6D5M5"/>
<keyword evidence="1" id="KW-0732">Signal</keyword>
<keyword evidence="3" id="KW-1185">Reference proteome</keyword>
<dbReference type="InterPro" id="IPR018247">
    <property type="entry name" value="EF_Hand_1_Ca_BS"/>
</dbReference>
<evidence type="ECO:0000256" key="1">
    <source>
        <dbReference type="SAM" id="SignalP"/>
    </source>
</evidence>
<reference evidence="2 3" key="1">
    <citation type="submission" date="2019-02" db="EMBL/GenBank/DDBJ databases">
        <title>Deep-cultivation of Planctomycetes and their phenomic and genomic characterization uncovers novel biology.</title>
        <authorList>
            <person name="Wiegand S."/>
            <person name="Jogler M."/>
            <person name="Boedeker C."/>
            <person name="Pinto D."/>
            <person name="Vollmers J."/>
            <person name="Rivas-Marin E."/>
            <person name="Kohn T."/>
            <person name="Peeters S.H."/>
            <person name="Heuer A."/>
            <person name="Rast P."/>
            <person name="Oberbeckmann S."/>
            <person name="Bunk B."/>
            <person name="Jeske O."/>
            <person name="Meyerdierks A."/>
            <person name="Storesund J.E."/>
            <person name="Kallscheuer N."/>
            <person name="Luecker S."/>
            <person name="Lage O.M."/>
            <person name="Pohl T."/>
            <person name="Merkel B.J."/>
            <person name="Hornburger P."/>
            <person name="Mueller R.-W."/>
            <person name="Bruemmer F."/>
            <person name="Labrenz M."/>
            <person name="Spormann A.M."/>
            <person name="Op Den Camp H."/>
            <person name="Overmann J."/>
            <person name="Amann R."/>
            <person name="Jetten M.S.M."/>
            <person name="Mascher T."/>
            <person name="Medema M.H."/>
            <person name="Devos D.P."/>
            <person name="Kaster A.-K."/>
            <person name="Ovreas L."/>
            <person name="Rohde M."/>
            <person name="Galperin M.Y."/>
            <person name="Jogler C."/>
        </authorList>
    </citation>
    <scope>NUCLEOTIDE SEQUENCE [LARGE SCALE GENOMIC DNA]</scope>
    <source>
        <strain evidence="2 3">Pla144</strain>
    </source>
</reference>
<evidence type="ECO:0000313" key="2">
    <source>
        <dbReference type="EMBL" id="TWU30199.1"/>
    </source>
</evidence>